<dbReference type="EMBL" id="FNNI01000008">
    <property type="protein sequence ID" value="SDX91623.1"/>
    <property type="molecule type" value="Genomic_DNA"/>
</dbReference>
<dbReference type="AlphaFoldDB" id="A0A1H3FKJ3"/>
<name>A0A1H3FKJ3_9GAMM</name>
<keyword evidence="2" id="KW-1185">Reference proteome</keyword>
<proteinExistence type="predicted"/>
<evidence type="ECO:0000313" key="1">
    <source>
        <dbReference type="EMBL" id="SDX91623.1"/>
    </source>
</evidence>
<dbReference type="STRING" id="574349.SAMN05443545_10867"/>
<protein>
    <submittedName>
        <fullName evidence="1">CRISPR-associated protein, Cse2 family</fullName>
    </submittedName>
</protein>
<evidence type="ECO:0000313" key="2">
    <source>
        <dbReference type="Proteomes" id="UP000198500"/>
    </source>
</evidence>
<dbReference type="NCBIfam" id="TIGR02548">
    <property type="entry name" value="casB_cse2"/>
    <property type="match status" value="1"/>
</dbReference>
<gene>
    <name evidence="1" type="ORF">SAMN05443545_10867</name>
</gene>
<dbReference type="Proteomes" id="UP000198500">
    <property type="component" value="Unassembled WGS sequence"/>
</dbReference>
<accession>A0A1H3FKJ3</accession>
<reference evidence="1 2" key="1">
    <citation type="submission" date="2016-10" db="EMBL/GenBank/DDBJ databases">
        <authorList>
            <person name="de Groot N.N."/>
        </authorList>
    </citation>
    <scope>NUCLEOTIDE SEQUENCE [LARGE SCALE GENOMIC DNA]</scope>
    <source>
        <strain evidence="1 2">DSM 19219</strain>
    </source>
</reference>
<dbReference type="OrthoDB" id="5572740at2"/>
<organism evidence="1 2">
    <name type="scientific">Aidingimonas halophila</name>
    <dbReference type="NCBI Taxonomy" id="574349"/>
    <lineage>
        <taxon>Bacteria</taxon>
        <taxon>Pseudomonadati</taxon>
        <taxon>Pseudomonadota</taxon>
        <taxon>Gammaproteobacteria</taxon>
        <taxon>Oceanospirillales</taxon>
        <taxon>Halomonadaceae</taxon>
        <taxon>Aidingimonas</taxon>
    </lineage>
</organism>
<dbReference type="Gene3D" id="1.10.520.40">
    <property type="entry name" value="CRISPR-associated protein Cse2"/>
    <property type="match status" value="1"/>
</dbReference>
<dbReference type="RefSeq" id="WP_092571388.1">
    <property type="nucleotide sequence ID" value="NZ_BMXH01000014.1"/>
</dbReference>
<dbReference type="InterPro" id="IPR038287">
    <property type="entry name" value="Cse2_sf"/>
</dbReference>
<dbReference type="Pfam" id="PF09485">
    <property type="entry name" value="CRISPR_Cse2"/>
    <property type="match status" value="1"/>
</dbReference>
<dbReference type="CDD" id="cd09731">
    <property type="entry name" value="Cse2_I-E"/>
    <property type="match status" value="1"/>
</dbReference>
<sequence length="219" mass="25211">MTETETTAAQQEAPPRVPERLFAIERPEADALRRWWQRLTLPAVELKAQTDAPPWPKGVRATLRRCDTIEAAMLTEAFRHLWNQLPTGDESNSWQRDRSLQVWACIALVVAELREEKPDRPLGACLGEQKRETGKPHMSELRFQQLMACRTPEELVQRLRRALALVDRRGVSAVHLADNIALWWREHHGMSSAKPSRRLGFIWANDYFGATAGYRHEND</sequence>
<dbReference type="InterPro" id="IPR013382">
    <property type="entry name" value="CRISPR-assoc_prot_Cse2"/>
</dbReference>